<evidence type="ECO:0000313" key="9">
    <source>
        <dbReference type="Proteomes" id="UP000658656"/>
    </source>
</evidence>
<keyword evidence="5" id="KW-0560">Oxidoreductase</keyword>
<dbReference type="PANTHER" id="PTHR42784:SF1">
    <property type="entry name" value="PYRANOSE 2-OXIDASE"/>
    <property type="match status" value="1"/>
</dbReference>
<evidence type="ECO:0000313" key="8">
    <source>
        <dbReference type="EMBL" id="GHF34711.1"/>
    </source>
</evidence>
<dbReference type="Gene3D" id="3.50.50.60">
    <property type="entry name" value="FAD/NAD(P)-binding domain"/>
    <property type="match status" value="2"/>
</dbReference>
<feature type="domain" description="Glucose-methanol-choline oxidoreductase N-terminal" evidence="6">
    <location>
        <begin position="150"/>
        <end position="303"/>
    </location>
</feature>
<reference evidence="8" key="1">
    <citation type="journal article" date="2014" name="Int. J. Syst. Evol. Microbiol.">
        <title>Complete genome sequence of Corynebacterium casei LMG S-19264T (=DSM 44701T), isolated from a smear-ripened cheese.</title>
        <authorList>
            <consortium name="US DOE Joint Genome Institute (JGI-PGF)"/>
            <person name="Walter F."/>
            <person name="Albersmeier A."/>
            <person name="Kalinowski J."/>
            <person name="Ruckert C."/>
        </authorList>
    </citation>
    <scope>NUCLEOTIDE SEQUENCE</scope>
    <source>
        <strain evidence="8">CGMCC 4.7679</strain>
    </source>
</reference>
<organism evidence="8 9">
    <name type="scientific">Amycolatopsis bartoniae</name>
    <dbReference type="NCBI Taxonomy" id="941986"/>
    <lineage>
        <taxon>Bacteria</taxon>
        <taxon>Bacillati</taxon>
        <taxon>Actinomycetota</taxon>
        <taxon>Actinomycetes</taxon>
        <taxon>Pseudonocardiales</taxon>
        <taxon>Pseudonocardiaceae</taxon>
        <taxon>Amycolatopsis</taxon>
    </lineage>
</organism>
<evidence type="ECO:0000256" key="4">
    <source>
        <dbReference type="ARBA" id="ARBA00022827"/>
    </source>
</evidence>
<comment type="cofactor">
    <cofactor evidence="1">
        <name>FAD</name>
        <dbReference type="ChEBI" id="CHEBI:57692"/>
    </cofactor>
</comment>
<evidence type="ECO:0000256" key="1">
    <source>
        <dbReference type="ARBA" id="ARBA00001974"/>
    </source>
</evidence>
<feature type="domain" description="Glucose-methanol-choline oxidoreductase C-terminal" evidence="7">
    <location>
        <begin position="384"/>
        <end position="500"/>
    </location>
</feature>
<dbReference type="SUPFAM" id="SSF54373">
    <property type="entry name" value="FAD-linked reductases, C-terminal domain"/>
    <property type="match status" value="1"/>
</dbReference>
<dbReference type="RefSeq" id="WP_229880253.1">
    <property type="nucleotide sequence ID" value="NZ_VJZB01000008.1"/>
</dbReference>
<dbReference type="GO" id="GO:0050660">
    <property type="term" value="F:flavin adenine dinucleotide binding"/>
    <property type="evidence" value="ECO:0007669"/>
    <property type="project" value="InterPro"/>
</dbReference>
<dbReference type="InterPro" id="IPR000172">
    <property type="entry name" value="GMC_OxRdtase_N"/>
</dbReference>
<accession>A0A8H9M8H4</accession>
<gene>
    <name evidence="8" type="ORF">GCM10017566_04270</name>
</gene>
<dbReference type="GO" id="GO:0016614">
    <property type="term" value="F:oxidoreductase activity, acting on CH-OH group of donors"/>
    <property type="evidence" value="ECO:0007669"/>
    <property type="project" value="InterPro"/>
</dbReference>
<keyword evidence="3" id="KW-0285">Flavoprotein</keyword>
<dbReference type="EMBL" id="BNAV01000001">
    <property type="protein sequence ID" value="GHF34711.1"/>
    <property type="molecule type" value="Genomic_DNA"/>
</dbReference>
<dbReference type="Pfam" id="PF00732">
    <property type="entry name" value="GMC_oxred_N"/>
    <property type="match status" value="1"/>
</dbReference>
<dbReference type="InterPro" id="IPR036188">
    <property type="entry name" value="FAD/NAD-bd_sf"/>
</dbReference>
<evidence type="ECO:0000256" key="3">
    <source>
        <dbReference type="ARBA" id="ARBA00022630"/>
    </source>
</evidence>
<dbReference type="Proteomes" id="UP000658656">
    <property type="component" value="Unassembled WGS sequence"/>
</dbReference>
<dbReference type="Pfam" id="PF05199">
    <property type="entry name" value="GMC_oxred_C"/>
    <property type="match status" value="1"/>
</dbReference>
<keyword evidence="9" id="KW-1185">Reference proteome</keyword>
<dbReference type="PANTHER" id="PTHR42784">
    <property type="entry name" value="PYRANOSE 2-OXIDASE"/>
    <property type="match status" value="1"/>
</dbReference>
<reference evidence="8" key="2">
    <citation type="submission" date="2020-09" db="EMBL/GenBank/DDBJ databases">
        <authorList>
            <person name="Sun Q."/>
            <person name="Zhou Y."/>
        </authorList>
    </citation>
    <scope>NUCLEOTIDE SEQUENCE</scope>
    <source>
        <strain evidence="8">CGMCC 4.7679</strain>
    </source>
</reference>
<dbReference type="InterPro" id="IPR051473">
    <property type="entry name" value="P2Ox-like"/>
</dbReference>
<dbReference type="AlphaFoldDB" id="A0A8H9M8H4"/>
<protein>
    <submittedName>
        <fullName evidence="8">Pyranose oxidase</fullName>
    </submittedName>
</protein>
<proteinExistence type="inferred from homology"/>
<evidence type="ECO:0000259" key="6">
    <source>
        <dbReference type="Pfam" id="PF00732"/>
    </source>
</evidence>
<name>A0A8H9M8H4_9PSEU</name>
<dbReference type="SUPFAM" id="SSF51905">
    <property type="entry name" value="FAD/NAD(P)-binding domain"/>
    <property type="match status" value="1"/>
</dbReference>
<comment type="caution">
    <text evidence="8">The sequence shown here is derived from an EMBL/GenBank/DDBJ whole genome shotgun (WGS) entry which is preliminary data.</text>
</comment>
<keyword evidence="4" id="KW-0274">FAD</keyword>
<evidence type="ECO:0000259" key="7">
    <source>
        <dbReference type="Pfam" id="PF05199"/>
    </source>
</evidence>
<evidence type="ECO:0000256" key="5">
    <source>
        <dbReference type="ARBA" id="ARBA00023002"/>
    </source>
</evidence>
<comment type="similarity">
    <text evidence="2">Belongs to the GMC oxidoreductase family.</text>
</comment>
<evidence type="ECO:0000256" key="2">
    <source>
        <dbReference type="ARBA" id="ARBA00010790"/>
    </source>
</evidence>
<dbReference type="InterPro" id="IPR007867">
    <property type="entry name" value="GMC_OxRtase_C"/>
</dbReference>
<sequence>MDGDPHGTARRSLPSRADVLVVGSGPVGATFARELYDAAPWLSVLMVEAGPRLTDSLGANVRNLDAGNRRRAQDLATRWTGQETSDTGRAGGRLAARPGTFLLREAGITGDDDQTGMPAAALSANVGGMGAHWTCACPKPGGSERIGFLEDSFDDAFDRACTLLGVTTEAFPDTDTSRELRRTLSNLFDAGRPADRRVQPMPLACTPTGHALPHWSGVDTVLGPLARGQHERFTLAAETVCRRLLHESGRVSGAILADRHSNETHLVRARFVVVAADALRTPQLLWASDIRPRALGTHLNDQPQIVSALALRDTAAGPSTAADDRRELLSGVLWIPFHEPDFPFHTQVMQVGTTPIEIPGADVQHRPVVTWGRFTTKDIRAEDRVEFSDTELDEFGMPAMTIHYGLSRRDRDTIARAERDMIAQAAAIGDFFPGSEPRLLPAGSSLHYQGTVRMGEVDDGTSVCDRDSRVWGFENLYVAGNGVIPTPTACNPTATSVALAVLASRHLAGQVSMGAR</sequence>